<comment type="caution">
    <text evidence="4">The sequence shown here is derived from an EMBL/GenBank/DDBJ whole genome shotgun (WGS) entry which is preliminary data.</text>
</comment>
<name>A0A5J9WNJ0_9POAL</name>
<keyword evidence="3" id="KW-0807">Transducer</keyword>
<dbReference type="AlphaFoldDB" id="A0A5J9WNJ0"/>
<evidence type="ECO:0000313" key="4">
    <source>
        <dbReference type="EMBL" id="TVU48960.1"/>
    </source>
</evidence>
<dbReference type="GO" id="GO:0005737">
    <property type="term" value="C:cytoplasm"/>
    <property type="evidence" value="ECO:0007669"/>
    <property type="project" value="TreeGrafter"/>
</dbReference>
<dbReference type="GO" id="GO:0005834">
    <property type="term" value="C:heterotrimeric G-protein complex"/>
    <property type="evidence" value="ECO:0007669"/>
    <property type="project" value="TreeGrafter"/>
</dbReference>
<dbReference type="GO" id="GO:0031683">
    <property type="term" value="F:G-protein beta/gamma-subunit complex binding"/>
    <property type="evidence" value="ECO:0007669"/>
    <property type="project" value="InterPro"/>
</dbReference>
<dbReference type="Proteomes" id="UP000324897">
    <property type="component" value="Chromosome 6"/>
</dbReference>
<evidence type="ECO:0000256" key="3">
    <source>
        <dbReference type="ARBA" id="ARBA00023224"/>
    </source>
</evidence>
<dbReference type="Pfam" id="PF00503">
    <property type="entry name" value="G-alpha"/>
    <property type="match status" value="1"/>
</dbReference>
<dbReference type="Gramene" id="TVU48960">
    <property type="protein sequence ID" value="TVU48960"/>
    <property type="gene ID" value="EJB05_00247"/>
</dbReference>
<keyword evidence="2" id="KW-0342">GTP-binding</keyword>
<dbReference type="GO" id="GO:0003924">
    <property type="term" value="F:GTPase activity"/>
    <property type="evidence" value="ECO:0007669"/>
    <property type="project" value="InterPro"/>
</dbReference>
<dbReference type="InterPro" id="IPR001019">
    <property type="entry name" value="Gprotein_alpha_su"/>
</dbReference>
<dbReference type="SUPFAM" id="SSF52540">
    <property type="entry name" value="P-loop containing nucleoside triphosphate hydrolases"/>
    <property type="match status" value="1"/>
</dbReference>
<protein>
    <submittedName>
        <fullName evidence="4">Uncharacterized protein</fullName>
    </submittedName>
</protein>
<dbReference type="OrthoDB" id="5817230at2759"/>
<evidence type="ECO:0000256" key="1">
    <source>
        <dbReference type="ARBA" id="ARBA00022741"/>
    </source>
</evidence>
<accession>A0A5J9WNJ0</accession>
<evidence type="ECO:0000313" key="5">
    <source>
        <dbReference type="Proteomes" id="UP000324897"/>
    </source>
</evidence>
<sequence>MDVVHEYQLIRINNLHENYKWLQMFDDVRLVLFCVAASDYDEYCEDANGTIVNKMIENRQLFESIVLHPTFEQMDFLLVFTKFDLLDQKIDKSPLTSCDWFDDFTPLLSRNLMNGNSRSTQAHAAVTPAQHWHRWLRTTWQ</sequence>
<dbReference type="PANTHER" id="PTHR10218">
    <property type="entry name" value="GTP-BINDING PROTEIN ALPHA SUBUNIT"/>
    <property type="match status" value="1"/>
</dbReference>
<dbReference type="InterPro" id="IPR027417">
    <property type="entry name" value="P-loop_NTPase"/>
</dbReference>
<keyword evidence="5" id="KW-1185">Reference proteome</keyword>
<proteinExistence type="predicted"/>
<gene>
    <name evidence="4" type="ORF">EJB05_00247</name>
</gene>
<dbReference type="GO" id="GO:0001664">
    <property type="term" value="F:G protein-coupled receptor binding"/>
    <property type="evidence" value="ECO:0007669"/>
    <property type="project" value="TreeGrafter"/>
</dbReference>
<dbReference type="PANTHER" id="PTHR10218:SF222">
    <property type="entry name" value="EXTRA-LARGE GUANINE NUCLEOTIDE-BINDING PROTEIN 1"/>
    <property type="match status" value="1"/>
</dbReference>
<dbReference type="EMBL" id="RWGY01000002">
    <property type="protein sequence ID" value="TVU48960.1"/>
    <property type="molecule type" value="Genomic_DNA"/>
</dbReference>
<dbReference type="Gene3D" id="3.40.50.300">
    <property type="entry name" value="P-loop containing nucleotide triphosphate hydrolases"/>
    <property type="match status" value="1"/>
</dbReference>
<dbReference type="GO" id="GO:0005525">
    <property type="term" value="F:GTP binding"/>
    <property type="evidence" value="ECO:0007669"/>
    <property type="project" value="UniProtKB-KW"/>
</dbReference>
<reference evidence="4 5" key="1">
    <citation type="journal article" date="2019" name="Sci. Rep.">
        <title>A high-quality genome of Eragrostis curvula grass provides insights into Poaceae evolution and supports new strategies to enhance forage quality.</title>
        <authorList>
            <person name="Carballo J."/>
            <person name="Santos B.A.C.M."/>
            <person name="Zappacosta D."/>
            <person name="Garbus I."/>
            <person name="Selva J.P."/>
            <person name="Gallo C.A."/>
            <person name="Diaz A."/>
            <person name="Albertini E."/>
            <person name="Caccamo M."/>
            <person name="Echenique V."/>
        </authorList>
    </citation>
    <scope>NUCLEOTIDE SEQUENCE [LARGE SCALE GENOMIC DNA]</scope>
    <source>
        <strain evidence="5">cv. Victoria</strain>
        <tissue evidence="4">Leaf</tissue>
    </source>
</reference>
<dbReference type="PROSITE" id="PS51882">
    <property type="entry name" value="G_ALPHA"/>
    <property type="match status" value="1"/>
</dbReference>
<dbReference type="GO" id="GO:0007188">
    <property type="term" value="P:adenylate cyclase-modulating G protein-coupled receptor signaling pathway"/>
    <property type="evidence" value="ECO:0007669"/>
    <property type="project" value="TreeGrafter"/>
</dbReference>
<dbReference type="FunFam" id="3.40.50.300:FF:000720">
    <property type="entry name" value="Guanine nucleotide-binding protein G(k) subunit alpha"/>
    <property type="match status" value="1"/>
</dbReference>
<evidence type="ECO:0000256" key="2">
    <source>
        <dbReference type="ARBA" id="ARBA00023134"/>
    </source>
</evidence>
<feature type="non-terminal residue" evidence="4">
    <location>
        <position position="1"/>
    </location>
</feature>
<keyword evidence="1" id="KW-0547">Nucleotide-binding</keyword>
<organism evidence="4 5">
    <name type="scientific">Eragrostis curvula</name>
    <name type="common">weeping love grass</name>
    <dbReference type="NCBI Taxonomy" id="38414"/>
    <lineage>
        <taxon>Eukaryota</taxon>
        <taxon>Viridiplantae</taxon>
        <taxon>Streptophyta</taxon>
        <taxon>Embryophyta</taxon>
        <taxon>Tracheophyta</taxon>
        <taxon>Spermatophyta</taxon>
        <taxon>Magnoliopsida</taxon>
        <taxon>Liliopsida</taxon>
        <taxon>Poales</taxon>
        <taxon>Poaceae</taxon>
        <taxon>PACMAD clade</taxon>
        <taxon>Chloridoideae</taxon>
        <taxon>Eragrostideae</taxon>
        <taxon>Eragrostidinae</taxon>
        <taxon>Eragrostis</taxon>
    </lineage>
</organism>